<dbReference type="Gene3D" id="3.30.70.1820">
    <property type="entry name" value="L1 transposable element, RRM domain"/>
    <property type="match status" value="1"/>
</dbReference>
<name>A0AAV7UA80_PLEWA</name>
<keyword evidence="3" id="KW-1185">Reference proteome</keyword>
<comment type="caution">
    <text evidence="2">The sequence shown here is derived from an EMBL/GenBank/DDBJ whole genome shotgun (WGS) entry which is preliminary data.</text>
</comment>
<dbReference type="Proteomes" id="UP001066276">
    <property type="component" value="Chromosome 3_1"/>
</dbReference>
<evidence type="ECO:0000313" key="3">
    <source>
        <dbReference type="Proteomes" id="UP001066276"/>
    </source>
</evidence>
<proteinExistence type="predicted"/>
<protein>
    <submittedName>
        <fullName evidence="2">Uncharacterized protein</fullName>
    </submittedName>
</protein>
<evidence type="ECO:0000256" key="1">
    <source>
        <dbReference type="SAM" id="Coils"/>
    </source>
</evidence>
<dbReference type="EMBL" id="JANPWB010000005">
    <property type="protein sequence ID" value="KAJ1185815.1"/>
    <property type="molecule type" value="Genomic_DNA"/>
</dbReference>
<feature type="coiled-coil region" evidence="1">
    <location>
        <begin position="15"/>
        <end position="42"/>
    </location>
</feature>
<reference evidence="2" key="1">
    <citation type="journal article" date="2022" name="bioRxiv">
        <title>Sequencing and chromosome-scale assembly of the giantPleurodeles waltlgenome.</title>
        <authorList>
            <person name="Brown T."/>
            <person name="Elewa A."/>
            <person name="Iarovenko S."/>
            <person name="Subramanian E."/>
            <person name="Araus A.J."/>
            <person name="Petzold A."/>
            <person name="Susuki M."/>
            <person name="Suzuki K.-i.T."/>
            <person name="Hayashi T."/>
            <person name="Toyoda A."/>
            <person name="Oliveira C."/>
            <person name="Osipova E."/>
            <person name="Leigh N.D."/>
            <person name="Simon A."/>
            <person name="Yun M.H."/>
        </authorList>
    </citation>
    <scope>NUCLEOTIDE SEQUENCE</scope>
    <source>
        <strain evidence="2">20211129_DDA</strain>
        <tissue evidence="2">Liver</tissue>
    </source>
</reference>
<dbReference type="AlphaFoldDB" id="A0AAV7UA80"/>
<evidence type="ECO:0000313" key="2">
    <source>
        <dbReference type="EMBL" id="KAJ1185815.1"/>
    </source>
</evidence>
<sequence length="136" mass="15113">MSDWCAPPLQPGGRAQEAEDSIATLKTEMAVLQCQVKELTCTSHVLEVRLKDYEGCSWLNNVKIMEVPERAGGLTMDLLVEELIQKNLQPQGCAKFVSVEWAYRVPGTSLKPGGSQRTILACIFNYRDREVTLQAA</sequence>
<gene>
    <name evidence="2" type="ORF">NDU88_002602</name>
</gene>
<accession>A0AAV7UA80</accession>
<organism evidence="2 3">
    <name type="scientific">Pleurodeles waltl</name>
    <name type="common">Iberian ribbed newt</name>
    <dbReference type="NCBI Taxonomy" id="8319"/>
    <lineage>
        <taxon>Eukaryota</taxon>
        <taxon>Metazoa</taxon>
        <taxon>Chordata</taxon>
        <taxon>Craniata</taxon>
        <taxon>Vertebrata</taxon>
        <taxon>Euteleostomi</taxon>
        <taxon>Amphibia</taxon>
        <taxon>Batrachia</taxon>
        <taxon>Caudata</taxon>
        <taxon>Salamandroidea</taxon>
        <taxon>Salamandridae</taxon>
        <taxon>Pleurodelinae</taxon>
        <taxon>Pleurodeles</taxon>
    </lineage>
</organism>
<keyword evidence="1" id="KW-0175">Coiled coil</keyword>